<proteinExistence type="predicted"/>
<name>Q4RFX2_TETNG</name>
<dbReference type="EMBL" id="CAAE01015112">
    <property type="protein sequence ID" value="CAG12710.1"/>
    <property type="molecule type" value="Genomic_DNA"/>
</dbReference>
<reference evidence="1" key="1">
    <citation type="journal article" date="2004" name="Nature">
        <title>Genome duplication in the teleost fish Tetraodon nigroviridis reveals the early vertebrate proto-karyotype.</title>
        <authorList>
            <person name="Jaillon O."/>
            <person name="Aury J.-M."/>
            <person name="Brunet F."/>
            <person name="Petit J.-L."/>
            <person name="Stange-Thomann N."/>
            <person name="Mauceli E."/>
            <person name="Bouneau L."/>
            <person name="Fischer C."/>
            <person name="Ozouf-Costaz C."/>
            <person name="Bernot A."/>
            <person name="Nicaud S."/>
            <person name="Jaffe D."/>
            <person name="Fisher S."/>
            <person name="Lutfalla G."/>
            <person name="Dossat C."/>
            <person name="Segurens B."/>
            <person name="Dasilva C."/>
            <person name="Salanoubat M."/>
            <person name="Levy M."/>
            <person name="Boudet N."/>
            <person name="Castellano S."/>
            <person name="Anthouard V."/>
            <person name="Jubin C."/>
            <person name="Castelli V."/>
            <person name="Katinka M."/>
            <person name="Vacherie B."/>
            <person name="Biemont C."/>
            <person name="Skalli Z."/>
            <person name="Cattolico L."/>
            <person name="Poulain J."/>
            <person name="De Berardinis V."/>
            <person name="Cruaud C."/>
            <person name="Duprat S."/>
            <person name="Brottier P."/>
            <person name="Coutanceau J.-P."/>
            <person name="Gouzy J."/>
            <person name="Parra G."/>
            <person name="Lardier G."/>
            <person name="Chapple C."/>
            <person name="McKernan K.J."/>
            <person name="McEwan P."/>
            <person name="Bosak S."/>
            <person name="Kellis M."/>
            <person name="Volff J.-N."/>
            <person name="Guigo R."/>
            <person name="Zody M.C."/>
            <person name="Mesirov J."/>
            <person name="Lindblad-Toh K."/>
            <person name="Birren B."/>
            <person name="Nusbaum C."/>
            <person name="Kahn D."/>
            <person name="Robinson-Rechavi M."/>
            <person name="Laudet V."/>
            <person name="Schachter V."/>
            <person name="Quetier F."/>
            <person name="Saurin W."/>
            <person name="Scarpelli C."/>
            <person name="Wincker P."/>
            <person name="Lander E.S."/>
            <person name="Weissenbach J."/>
            <person name="Roest Crollius H."/>
        </authorList>
    </citation>
    <scope>NUCLEOTIDE SEQUENCE [LARGE SCALE GENOMIC DNA]</scope>
</reference>
<evidence type="ECO:0000313" key="1">
    <source>
        <dbReference type="EMBL" id="CAG12710.1"/>
    </source>
</evidence>
<organism evidence="1">
    <name type="scientific">Tetraodon nigroviridis</name>
    <name type="common">Spotted green pufferfish</name>
    <name type="synonym">Chelonodon nigroviridis</name>
    <dbReference type="NCBI Taxonomy" id="99883"/>
    <lineage>
        <taxon>Eukaryota</taxon>
        <taxon>Metazoa</taxon>
        <taxon>Chordata</taxon>
        <taxon>Craniata</taxon>
        <taxon>Vertebrata</taxon>
        <taxon>Euteleostomi</taxon>
        <taxon>Actinopterygii</taxon>
        <taxon>Neopterygii</taxon>
        <taxon>Teleostei</taxon>
        <taxon>Neoteleostei</taxon>
        <taxon>Acanthomorphata</taxon>
        <taxon>Eupercaria</taxon>
        <taxon>Tetraodontiformes</taxon>
        <taxon>Tetradontoidea</taxon>
        <taxon>Tetraodontidae</taxon>
        <taxon>Tetraodon</taxon>
    </lineage>
</organism>
<protein>
    <submittedName>
        <fullName evidence="1">(spotted green pufferfish) hypothetical protein</fullName>
    </submittedName>
</protein>
<gene>
    <name evidence="1" type="ORF">GSTENG00035139001</name>
</gene>
<dbReference type="AlphaFoldDB" id="Q4RFX2"/>
<accession>Q4RFX2</accession>
<dbReference type="KEGG" id="tng:GSTEN00035139G001"/>
<comment type="caution">
    <text evidence="1">The sequence shown here is derived from an EMBL/GenBank/DDBJ whole genome shotgun (WGS) entry which is preliminary data.</text>
</comment>
<reference evidence="1" key="2">
    <citation type="submission" date="2004-02" db="EMBL/GenBank/DDBJ databases">
        <authorList>
            <consortium name="Genoscope"/>
            <consortium name="Whitehead Institute Centre for Genome Research"/>
        </authorList>
    </citation>
    <scope>NUCLEOTIDE SEQUENCE</scope>
</reference>
<sequence>MAFATSQVYRGPNCAYVSPLWNVFPTHRLFADTLERAGIIVASAAFRLLCAQGLLSHSRHTF</sequence>